<comment type="pathway">
    <text evidence="2">Amino-acid biosynthesis; L-serine biosynthesis; L-serine from 3-phospho-D-glycerate: step 2/3.</text>
</comment>
<evidence type="ECO:0000256" key="5">
    <source>
        <dbReference type="ARBA" id="ARBA00022576"/>
    </source>
</evidence>
<comment type="catalytic activity">
    <reaction evidence="11">
        <text>O-phospho-L-serine + 2-oxoglutarate = 3-phosphooxypyruvate + L-glutamate</text>
        <dbReference type="Rhea" id="RHEA:14329"/>
        <dbReference type="ChEBI" id="CHEBI:16810"/>
        <dbReference type="ChEBI" id="CHEBI:18110"/>
        <dbReference type="ChEBI" id="CHEBI:29985"/>
        <dbReference type="ChEBI" id="CHEBI:57524"/>
        <dbReference type="EC" id="2.6.1.52"/>
    </reaction>
</comment>
<evidence type="ECO:0000256" key="9">
    <source>
        <dbReference type="ARBA" id="ARBA00023299"/>
    </source>
</evidence>
<dbReference type="InterPro" id="IPR020578">
    <property type="entry name" value="Aminotrans_V_PyrdxlP_BS"/>
</dbReference>
<comment type="cofactor">
    <cofactor evidence="1 12">
        <name>pyridoxal 5'-phosphate</name>
        <dbReference type="ChEBI" id="CHEBI:597326"/>
    </cofactor>
</comment>
<dbReference type="FunFam" id="3.40.640.10:FF:000010">
    <property type="entry name" value="Phosphoserine aminotransferase"/>
    <property type="match status" value="1"/>
</dbReference>
<dbReference type="InterPro" id="IPR015422">
    <property type="entry name" value="PyrdxlP-dep_Trfase_small"/>
</dbReference>
<dbReference type="PIRSF" id="PIRSF000525">
    <property type="entry name" value="SerC"/>
    <property type="match status" value="1"/>
</dbReference>
<evidence type="ECO:0000256" key="3">
    <source>
        <dbReference type="ARBA" id="ARBA00006904"/>
    </source>
</evidence>
<keyword evidence="8" id="KW-0663">Pyridoxal phosphate</keyword>
<evidence type="ECO:0000259" key="14">
    <source>
        <dbReference type="Pfam" id="PF00266"/>
    </source>
</evidence>
<dbReference type="Gene3D" id="3.90.1150.10">
    <property type="entry name" value="Aspartate Aminotransferase, domain 1"/>
    <property type="match status" value="1"/>
</dbReference>
<keyword evidence="7 15" id="KW-0808">Transferase</keyword>
<gene>
    <name evidence="15" type="primary">PSAT1_0</name>
    <name evidence="15" type="ORF">FJT64_007202</name>
</gene>
<feature type="compositionally biased region" description="Low complexity" evidence="13">
    <location>
        <begin position="7"/>
        <end position="18"/>
    </location>
</feature>
<feature type="region of interest" description="Disordered" evidence="13">
    <location>
        <begin position="1"/>
        <end position="65"/>
    </location>
</feature>
<dbReference type="Gene3D" id="3.40.640.10">
    <property type="entry name" value="Type I PLP-dependent aspartate aminotransferase-like (Major domain)"/>
    <property type="match status" value="1"/>
</dbReference>
<organism evidence="15 16">
    <name type="scientific">Amphibalanus amphitrite</name>
    <name type="common">Striped barnacle</name>
    <name type="synonym">Balanus amphitrite</name>
    <dbReference type="NCBI Taxonomy" id="1232801"/>
    <lineage>
        <taxon>Eukaryota</taxon>
        <taxon>Metazoa</taxon>
        <taxon>Ecdysozoa</taxon>
        <taxon>Arthropoda</taxon>
        <taxon>Crustacea</taxon>
        <taxon>Multicrustacea</taxon>
        <taxon>Cirripedia</taxon>
        <taxon>Thoracica</taxon>
        <taxon>Thoracicalcarea</taxon>
        <taxon>Balanomorpha</taxon>
        <taxon>Balanoidea</taxon>
        <taxon>Balanidae</taxon>
        <taxon>Amphibalaninae</taxon>
        <taxon>Amphibalanus</taxon>
    </lineage>
</organism>
<evidence type="ECO:0000256" key="4">
    <source>
        <dbReference type="ARBA" id="ARBA00013030"/>
    </source>
</evidence>
<dbReference type="EC" id="2.6.1.52" evidence="4"/>
<dbReference type="GO" id="GO:0030170">
    <property type="term" value="F:pyridoxal phosphate binding"/>
    <property type="evidence" value="ECO:0007669"/>
    <property type="project" value="TreeGrafter"/>
</dbReference>
<evidence type="ECO:0000256" key="1">
    <source>
        <dbReference type="ARBA" id="ARBA00001933"/>
    </source>
</evidence>
<dbReference type="Pfam" id="PF00266">
    <property type="entry name" value="Aminotran_5"/>
    <property type="match status" value="1"/>
</dbReference>
<keyword evidence="6" id="KW-0028">Amino-acid biosynthesis</keyword>
<keyword evidence="5 15" id="KW-0032">Aminotransferase</keyword>
<reference evidence="15 16" key="1">
    <citation type="submission" date="2019-07" db="EMBL/GenBank/DDBJ databases">
        <title>Draft genome assembly of a fouling barnacle, Amphibalanus amphitrite (Darwin, 1854): The first reference genome for Thecostraca.</title>
        <authorList>
            <person name="Kim W."/>
        </authorList>
    </citation>
    <scope>NUCLEOTIDE SEQUENCE [LARGE SCALE GENOMIC DNA]</scope>
    <source>
        <strain evidence="15">SNU_AA5</strain>
        <tissue evidence="15">Soma without cirri and trophi</tissue>
    </source>
</reference>
<protein>
    <recommendedName>
        <fullName evidence="4">phosphoserine transaminase</fullName>
        <ecNumber evidence="4">2.6.1.52</ecNumber>
    </recommendedName>
</protein>
<comment type="similarity">
    <text evidence="3">Belongs to the class-V pyridoxal-phosphate-dependent aminotransferase family. SerC subfamily.</text>
</comment>
<dbReference type="Proteomes" id="UP000440578">
    <property type="component" value="Unassembled WGS sequence"/>
</dbReference>
<evidence type="ECO:0000256" key="2">
    <source>
        <dbReference type="ARBA" id="ARBA00005099"/>
    </source>
</evidence>
<accession>A0A6A4VUI4</accession>
<feature type="domain" description="Aminotransferase class V" evidence="14">
    <location>
        <begin position="65"/>
        <end position="397"/>
    </location>
</feature>
<evidence type="ECO:0000256" key="12">
    <source>
        <dbReference type="RuleBase" id="RU004504"/>
    </source>
</evidence>
<dbReference type="FunFam" id="3.90.1150.10:FF:000006">
    <property type="entry name" value="Phosphoserine aminotransferase"/>
    <property type="match status" value="1"/>
</dbReference>
<dbReference type="UniPathway" id="UPA00244">
    <property type="reaction ID" value="UER00311"/>
</dbReference>
<evidence type="ECO:0000256" key="11">
    <source>
        <dbReference type="ARBA" id="ARBA00049007"/>
    </source>
</evidence>
<dbReference type="InterPro" id="IPR000192">
    <property type="entry name" value="Aminotrans_V_dom"/>
</dbReference>
<evidence type="ECO:0000256" key="13">
    <source>
        <dbReference type="SAM" id="MobiDB-lite"/>
    </source>
</evidence>
<comment type="caution">
    <text evidence="15">The sequence shown here is derived from an EMBL/GenBank/DDBJ whole genome shotgun (WGS) entry which is preliminary data.</text>
</comment>
<dbReference type="OrthoDB" id="1703350at2759"/>
<evidence type="ECO:0000313" key="15">
    <source>
        <dbReference type="EMBL" id="KAF0295274.1"/>
    </source>
</evidence>
<comment type="catalytic activity">
    <reaction evidence="10">
        <text>4-(phosphooxy)-L-threonine + 2-oxoglutarate = (R)-3-hydroxy-2-oxo-4-phosphooxybutanoate + L-glutamate</text>
        <dbReference type="Rhea" id="RHEA:16573"/>
        <dbReference type="ChEBI" id="CHEBI:16810"/>
        <dbReference type="ChEBI" id="CHEBI:29985"/>
        <dbReference type="ChEBI" id="CHEBI:58452"/>
        <dbReference type="ChEBI" id="CHEBI:58538"/>
        <dbReference type="EC" id="2.6.1.52"/>
    </reaction>
</comment>
<dbReference type="UniPathway" id="UPA00135">
    <property type="reaction ID" value="UER00197"/>
</dbReference>
<dbReference type="AlphaFoldDB" id="A0A6A4VUI4"/>
<dbReference type="HAMAP" id="MF_00160">
    <property type="entry name" value="SerC_aminotrans_5"/>
    <property type="match status" value="1"/>
</dbReference>
<proteinExistence type="inferred from homology"/>
<dbReference type="PANTHER" id="PTHR43247">
    <property type="entry name" value="PHOSPHOSERINE AMINOTRANSFERASE"/>
    <property type="match status" value="1"/>
</dbReference>
<sequence>MDRWRRAAASAGSWRRGGSAQGGGRAGRPDALPAEDGDGPAGDRTVTDGAAPGPQPPHSAMEQPIVFFGPGPSKIPDQVLERVQAELLNYAGTGVSVMEISHRSAEFQQIISGTETRLRRLLAVPPASFAAVPLNLCVNGKADYFITGTWSKKAAAEAARYLDMQPVLPATEKFLGIAGRDQWRLRPDADYVYYCDNETVEGVEFQEVPDTGDVPLVADMSSNILTRPIDVSKFGVIFAGAQKNMGPAGLTIVIVREDLLGRGLPVCPSVLSYSTMAKAGSLYNTPPCFNVYVTGKVLDWVEEQGGVEEMSKRSDTKAKLIYTAADQSDGFYVAPVDGAARSRTTVQLRISAGAELEKKFLKEAEEVGFKSLKGHRSVGGLRVALFNALTVPQIEKLVKFLGQFATQNRG</sequence>
<dbReference type="PROSITE" id="PS00595">
    <property type="entry name" value="AA_TRANSFER_CLASS_5"/>
    <property type="match status" value="1"/>
</dbReference>
<evidence type="ECO:0000256" key="8">
    <source>
        <dbReference type="ARBA" id="ARBA00022898"/>
    </source>
</evidence>
<dbReference type="InterPro" id="IPR022278">
    <property type="entry name" value="Pser_aminoTfrase"/>
</dbReference>
<keyword evidence="9" id="KW-0718">Serine biosynthesis</keyword>
<dbReference type="GO" id="GO:0005737">
    <property type="term" value="C:cytoplasm"/>
    <property type="evidence" value="ECO:0007669"/>
    <property type="project" value="TreeGrafter"/>
</dbReference>
<dbReference type="InterPro" id="IPR015421">
    <property type="entry name" value="PyrdxlP-dep_Trfase_major"/>
</dbReference>
<dbReference type="NCBIfam" id="NF003764">
    <property type="entry name" value="PRK05355.1"/>
    <property type="match status" value="1"/>
</dbReference>
<dbReference type="GO" id="GO:0004648">
    <property type="term" value="F:O-phospho-L-serine:2-oxoglutarate aminotransferase activity"/>
    <property type="evidence" value="ECO:0007669"/>
    <property type="project" value="UniProtKB-EC"/>
</dbReference>
<name>A0A6A4VUI4_AMPAM</name>
<dbReference type="InterPro" id="IPR015424">
    <property type="entry name" value="PyrdxlP-dep_Trfase"/>
</dbReference>
<evidence type="ECO:0000256" key="10">
    <source>
        <dbReference type="ARBA" id="ARBA00047630"/>
    </source>
</evidence>
<dbReference type="SUPFAM" id="SSF53383">
    <property type="entry name" value="PLP-dependent transferases"/>
    <property type="match status" value="1"/>
</dbReference>
<keyword evidence="16" id="KW-1185">Reference proteome</keyword>
<evidence type="ECO:0000313" key="16">
    <source>
        <dbReference type="Proteomes" id="UP000440578"/>
    </source>
</evidence>
<evidence type="ECO:0000256" key="6">
    <source>
        <dbReference type="ARBA" id="ARBA00022605"/>
    </source>
</evidence>
<dbReference type="EMBL" id="VIIS01001630">
    <property type="protein sequence ID" value="KAF0295274.1"/>
    <property type="molecule type" value="Genomic_DNA"/>
</dbReference>
<dbReference type="GO" id="GO:0006564">
    <property type="term" value="P:L-serine biosynthetic process"/>
    <property type="evidence" value="ECO:0007669"/>
    <property type="project" value="UniProtKB-KW"/>
</dbReference>
<evidence type="ECO:0000256" key="7">
    <source>
        <dbReference type="ARBA" id="ARBA00022679"/>
    </source>
</evidence>
<dbReference type="PANTHER" id="PTHR43247:SF1">
    <property type="entry name" value="PHOSPHOSERINE AMINOTRANSFERASE"/>
    <property type="match status" value="1"/>
</dbReference>